<gene>
    <name evidence="1" type="ORF">EVA_18806</name>
</gene>
<reference evidence="1" key="1">
    <citation type="journal article" date="2012" name="PLoS ONE">
        <title>Gene sets for utilization of primary and secondary nutrition supplies in the distal gut of endangered iberian lynx.</title>
        <authorList>
            <person name="Alcaide M."/>
            <person name="Messina E."/>
            <person name="Richter M."/>
            <person name="Bargiela R."/>
            <person name="Peplies J."/>
            <person name="Huws S.A."/>
            <person name="Newbold C.J."/>
            <person name="Golyshin P.N."/>
            <person name="Simon M.A."/>
            <person name="Lopez G."/>
            <person name="Yakimov M.M."/>
            <person name="Ferrer M."/>
        </authorList>
    </citation>
    <scope>NUCLEOTIDE SEQUENCE</scope>
</reference>
<name>J9FF98_9ZZZZ</name>
<protein>
    <submittedName>
        <fullName evidence="1">Uncharacterized protein</fullName>
    </submittedName>
</protein>
<dbReference type="AlphaFoldDB" id="J9FF98"/>
<dbReference type="EMBL" id="AMCI01007171">
    <property type="protein sequence ID" value="EJW93088.1"/>
    <property type="molecule type" value="Genomic_DNA"/>
</dbReference>
<feature type="non-terminal residue" evidence="1">
    <location>
        <position position="1"/>
    </location>
</feature>
<evidence type="ECO:0000313" key="1">
    <source>
        <dbReference type="EMBL" id="EJW93088.1"/>
    </source>
</evidence>
<accession>J9FF98</accession>
<sequence length="39" mass="4527">VFGIFEMLLVEVLKDDNADGYYDDKADDDCFRCHNSCCF</sequence>
<comment type="caution">
    <text evidence="1">The sequence shown here is derived from an EMBL/GenBank/DDBJ whole genome shotgun (WGS) entry which is preliminary data.</text>
</comment>
<organism evidence="1">
    <name type="scientific">gut metagenome</name>
    <dbReference type="NCBI Taxonomy" id="749906"/>
    <lineage>
        <taxon>unclassified sequences</taxon>
        <taxon>metagenomes</taxon>
        <taxon>organismal metagenomes</taxon>
    </lineage>
</organism>
<proteinExistence type="predicted"/>